<accession>G0P3X8</accession>
<dbReference type="AlphaFoldDB" id="G0P3X8"/>
<reference evidence="3" key="1">
    <citation type="submission" date="2011-07" db="EMBL/GenBank/DDBJ databases">
        <authorList>
            <consortium name="Caenorhabditis brenneri Sequencing and Analysis Consortium"/>
            <person name="Wilson R.K."/>
        </authorList>
    </citation>
    <scope>NUCLEOTIDE SEQUENCE [LARGE SCALE GENOMIC DNA]</scope>
    <source>
        <strain evidence="3">PB2801</strain>
    </source>
</reference>
<dbReference type="FunCoup" id="G0P3X8">
    <property type="interactions" value="205"/>
</dbReference>
<evidence type="ECO:0000313" key="3">
    <source>
        <dbReference type="Proteomes" id="UP000008068"/>
    </source>
</evidence>
<organism evidence="3">
    <name type="scientific">Caenorhabditis brenneri</name>
    <name type="common">Nematode worm</name>
    <dbReference type="NCBI Taxonomy" id="135651"/>
    <lineage>
        <taxon>Eukaryota</taxon>
        <taxon>Metazoa</taxon>
        <taxon>Ecdysozoa</taxon>
        <taxon>Nematoda</taxon>
        <taxon>Chromadorea</taxon>
        <taxon>Rhabditida</taxon>
        <taxon>Rhabditina</taxon>
        <taxon>Rhabditomorpha</taxon>
        <taxon>Rhabditoidea</taxon>
        <taxon>Rhabditidae</taxon>
        <taxon>Peloderinae</taxon>
        <taxon>Caenorhabditis</taxon>
    </lineage>
</organism>
<dbReference type="HOGENOM" id="CLU_206122_0_0_1"/>
<protein>
    <submittedName>
        <fullName evidence="2">Uncharacterized protein</fullName>
    </submittedName>
</protein>
<sequence>MIYPGAGGPELDKMASEKVKKDIGTFITFGLLVEAAAFAAHYFGIDGILV</sequence>
<gene>
    <name evidence="2" type="ORF">CAEBREN_13666</name>
</gene>
<dbReference type="InParanoid" id="G0P3X8"/>
<dbReference type="eggNOG" id="ENOG502TJ1U">
    <property type="taxonomic scope" value="Eukaryota"/>
</dbReference>
<name>G0P3X8_CAEBE</name>
<feature type="transmembrane region" description="Helical" evidence="1">
    <location>
        <begin position="23"/>
        <end position="45"/>
    </location>
</feature>
<dbReference type="OrthoDB" id="5776014at2759"/>
<evidence type="ECO:0000256" key="1">
    <source>
        <dbReference type="SAM" id="Phobius"/>
    </source>
</evidence>
<keyword evidence="1" id="KW-0812">Transmembrane</keyword>
<keyword evidence="1" id="KW-1133">Transmembrane helix</keyword>
<dbReference type="Proteomes" id="UP000008068">
    <property type="component" value="Unassembled WGS sequence"/>
</dbReference>
<evidence type="ECO:0000313" key="2">
    <source>
        <dbReference type="EMBL" id="EGT44370.1"/>
    </source>
</evidence>
<keyword evidence="3" id="KW-1185">Reference proteome</keyword>
<keyword evidence="1" id="KW-0472">Membrane</keyword>
<dbReference type="EMBL" id="GL380054">
    <property type="protein sequence ID" value="EGT44370.1"/>
    <property type="molecule type" value="Genomic_DNA"/>
</dbReference>
<proteinExistence type="predicted"/>